<keyword evidence="6" id="KW-1015">Disulfide bond</keyword>
<evidence type="ECO:0000256" key="6">
    <source>
        <dbReference type="ARBA" id="ARBA00023157"/>
    </source>
</evidence>
<dbReference type="AlphaFoldDB" id="A0A1J1GSB8"/>
<comment type="caution">
    <text evidence="11">The sequence shown here is derived from an EMBL/GenBank/DDBJ whole genome shotgun (WGS) entry which is preliminary data.</text>
</comment>
<feature type="signal peptide" evidence="9">
    <location>
        <begin position="1"/>
        <end position="16"/>
    </location>
</feature>
<proteinExistence type="predicted"/>
<name>A0A1J1GSB8_PLAGA</name>
<evidence type="ECO:0000256" key="5">
    <source>
        <dbReference type="ARBA" id="ARBA00023136"/>
    </source>
</evidence>
<keyword evidence="8" id="KW-1133">Transmembrane helix</keyword>
<dbReference type="InterPro" id="IPR038160">
    <property type="entry name" value="6_CYS_dom_sf"/>
</dbReference>
<evidence type="ECO:0000256" key="9">
    <source>
        <dbReference type="SAM" id="SignalP"/>
    </source>
</evidence>
<reference evidence="11" key="1">
    <citation type="submission" date="2015-04" db="EMBL/GenBank/DDBJ databases">
        <authorList>
            <consortium name="Pathogen Informatics"/>
        </authorList>
    </citation>
    <scope>NUCLEOTIDE SEQUENCE [LARGE SCALE GENOMIC DNA]</scope>
    <source>
        <strain evidence="11">8A</strain>
    </source>
</reference>
<keyword evidence="5 8" id="KW-0472">Membrane</keyword>
<sequence length="430" mass="49638">MKFLVSVLFFIYFINSFRVNGINHLFMCDFYFNPAKSIKPILVGKHDETEEVGCTINNPILGEIVFLICPKRKEGDYENMELVPSNCFASHLYSPYTAGKNEKDIEKLDIDKKYTHSFSYDDYEIKTFRVPSIYKHNKTIYCRCDNRKTEKEHNDKEKFQGKTGLVKIILSEKIDNSNILDFTDSNISKNKNIKVNGTNYEIDLVENNIFSARIENIKDGNFENCNDMLYVKFNKIDENDFSIRTPTIFFEDINCKATFISTENKTFTIVMKASKTENIEGCDFTKPNGDGIYKHGFVLNDISDNEKICTAYIGSSKKKIVAGIKCPYKLIPTYCFRHVLYEKEISGNKVFKTFLLEDILGFRDIEYYSNINNGSYIVGLPIKSERYAAVRCICENNGKRGIMELKIASSYTSFISFILLFITIILLYLS</sequence>
<comment type="subcellular location">
    <subcellularLocation>
        <location evidence="1">Cell membrane</location>
    </subcellularLocation>
    <subcellularLocation>
        <location evidence="2">Cell surface</location>
    </subcellularLocation>
</comment>
<dbReference type="OrthoDB" id="392220at2759"/>
<keyword evidence="4 9" id="KW-0732">Signal</keyword>
<keyword evidence="7" id="KW-0325">Glycoprotein</keyword>
<dbReference type="Proteomes" id="UP000220797">
    <property type="component" value="Unassembled WGS sequence"/>
</dbReference>
<evidence type="ECO:0000259" key="10">
    <source>
        <dbReference type="PROSITE" id="PS51701"/>
    </source>
</evidence>
<dbReference type="GeneID" id="39731107"/>
<dbReference type="InterPro" id="IPR010884">
    <property type="entry name" value="6_CYS_dom"/>
</dbReference>
<evidence type="ECO:0000256" key="8">
    <source>
        <dbReference type="SAM" id="Phobius"/>
    </source>
</evidence>
<dbReference type="GO" id="GO:0005886">
    <property type="term" value="C:plasma membrane"/>
    <property type="evidence" value="ECO:0007669"/>
    <property type="project" value="UniProtKB-SubCell"/>
</dbReference>
<evidence type="ECO:0000256" key="2">
    <source>
        <dbReference type="ARBA" id="ARBA00004241"/>
    </source>
</evidence>
<dbReference type="GO" id="GO:0009986">
    <property type="term" value="C:cell surface"/>
    <property type="evidence" value="ECO:0007669"/>
    <property type="project" value="UniProtKB-SubCell"/>
</dbReference>
<feature type="domain" description="6-Cys" evidence="10">
    <location>
        <begin position="24"/>
        <end position="173"/>
    </location>
</feature>
<dbReference type="EMBL" id="CVMV01000032">
    <property type="protein sequence ID" value="CRG95174.1"/>
    <property type="molecule type" value="Genomic_DNA"/>
</dbReference>
<evidence type="ECO:0000313" key="11">
    <source>
        <dbReference type="EMBL" id="CRG95174.1"/>
    </source>
</evidence>
<dbReference type="OMA" id="DFALNPH"/>
<organism evidence="11 12">
    <name type="scientific">Plasmodium gallinaceum</name>
    <dbReference type="NCBI Taxonomy" id="5849"/>
    <lineage>
        <taxon>Eukaryota</taxon>
        <taxon>Sar</taxon>
        <taxon>Alveolata</taxon>
        <taxon>Apicomplexa</taxon>
        <taxon>Aconoidasida</taxon>
        <taxon>Haemosporida</taxon>
        <taxon>Plasmodiidae</taxon>
        <taxon>Plasmodium</taxon>
        <taxon>Plasmodium (Haemamoeba)</taxon>
    </lineage>
</organism>
<evidence type="ECO:0000256" key="4">
    <source>
        <dbReference type="ARBA" id="ARBA00022729"/>
    </source>
</evidence>
<gene>
    <name evidence="11" type="primary">P47</name>
    <name evidence="11" type="ORF">PGAL8A_00257900</name>
</gene>
<keyword evidence="12" id="KW-1185">Reference proteome</keyword>
<dbReference type="Gene3D" id="2.60.40.2860">
    <property type="match status" value="2"/>
</dbReference>
<accession>A0A1J1GSB8</accession>
<protein>
    <submittedName>
        <fullName evidence="11">6-cysteine protein, putative</fullName>
    </submittedName>
</protein>
<evidence type="ECO:0000256" key="1">
    <source>
        <dbReference type="ARBA" id="ARBA00004236"/>
    </source>
</evidence>
<dbReference type="VEuPathDB" id="PlasmoDB:PGAL8A_00257900"/>
<keyword evidence="3" id="KW-1003">Cell membrane</keyword>
<dbReference type="PROSITE" id="PS51701">
    <property type="entry name" value="6_CYS"/>
    <property type="match status" value="2"/>
</dbReference>
<dbReference type="Pfam" id="PF07422">
    <property type="entry name" value="s48_45"/>
    <property type="match status" value="2"/>
</dbReference>
<keyword evidence="8" id="KW-0812">Transmembrane</keyword>
<evidence type="ECO:0000313" key="12">
    <source>
        <dbReference type="Proteomes" id="UP000220797"/>
    </source>
</evidence>
<feature type="domain" description="6-Cys" evidence="10">
    <location>
        <begin position="278"/>
        <end position="417"/>
    </location>
</feature>
<dbReference type="RefSeq" id="XP_028527987.1">
    <property type="nucleotide sequence ID" value="XM_028671324.1"/>
</dbReference>
<dbReference type="SMART" id="SM00970">
    <property type="entry name" value="s48_45"/>
    <property type="match status" value="2"/>
</dbReference>
<feature type="chain" id="PRO_5009618936" evidence="9">
    <location>
        <begin position="17"/>
        <end position="430"/>
    </location>
</feature>
<evidence type="ECO:0000256" key="3">
    <source>
        <dbReference type="ARBA" id="ARBA00022475"/>
    </source>
</evidence>
<evidence type="ECO:0000256" key="7">
    <source>
        <dbReference type="ARBA" id="ARBA00023180"/>
    </source>
</evidence>
<feature type="transmembrane region" description="Helical" evidence="8">
    <location>
        <begin position="411"/>
        <end position="429"/>
    </location>
</feature>